<comment type="caution">
    <text evidence="9">The sequence shown here is derived from an EMBL/GenBank/DDBJ whole genome shotgun (WGS) entry which is preliminary data.</text>
</comment>
<keyword evidence="6 7" id="KW-0694">RNA-binding</keyword>
<keyword evidence="1 7" id="KW-0820">tRNA-binding</keyword>
<dbReference type="PANTHER" id="PTHR43453:SF1">
    <property type="entry name" value="TRNA_RRNA METHYLTRANSFERASE SPOU TYPE DOMAIN-CONTAINING PROTEIN"/>
    <property type="match status" value="1"/>
</dbReference>
<keyword evidence="5 7" id="KW-0819">tRNA processing</keyword>
<sequence length="224" mass="25412">MNNDSSYIQNLIQFLSSHLSAERLERIHYALNNRTRYMTLVLENMFQEHNASAVVRTAECFGVQDIHTIENLRVFKPTSTIAMGASKWLSFYQHTTTLNAYEALRQKGYYIVATSPSPQSYTPSTLPLNQPVALVFGTEGIGLSSDALAHADAFLYIPMYGLTQSFNVSVSAALCVSKIIERMREQALYWQLNEREYEQLLLEWLRAAVSGSAELEKRLLSMQL</sequence>
<comment type="caution">
    <text evidence="7">Lacks conserved residue(s) required for the propagation of feature annotation.</text>
</comment>
<dbReference type="PANTHER" id="PTHR43453">
    <property type="entry name" value="RRNA METHYLASE-LIKE"/>
    <property type="match status" value="1"/>
</dbReference>
<dbReference type="Gene3D" id="3.40.1280.10">
    <property type="match status" value="1"/>
</dbReference>
<dbReference type="InterPro" id="IPR033671">
    <property type="entry name" value="TrmH"/>
</dbReference>
<gene>
    <name evidence="7" type="primary">trmH</name>
    <name evidence="9" type="ORF">J120_00570</name>
</gene>
<reference evidence="9 10" key="1">
    <citation type="journal article" date="2013" name="Proc. Natl. Acad. Sci. U.S.A.">
        <title>Candidate phylum TM6 genome recovered from a hospital sink biofilm provides genomic insights into this uncultivated phylum.</title>
        <authorList>
            <person name="McLean J.S."/>
            <person name="Lombardo M.J."/>
            <person name="Badger J.H."/>
            <person name="Edlund A."/>
            <person name="Novotny M."/>
            <person name="Yee-Greenbaum J."/>
            <person name="Vyahhi N."/>
            <person name="Hall A.P."/>
            <person name="Yang Y."/>
            <person name="Dupont C.L."/>
            <person name="Ziegler M.G."/>
            <person name="Chitsaz H."/>
            <person name="Allen A.E."/>
            <person name="Yooseph S."/>
            <person name="Tesler G."/>
            <person name="Pevzner P.A."/>
            <person name="Friedman R.M."/>
            <person name="Nealson K.H."/>
            <person name="Venter J.C."/>
            <person name="Lasken R.S."/>
        </authorList>
    </citation>
    <scope>NUCLEOTIDE SEQUENCE [LARGE SCALE GENOMIC DNA]</scope>
    <source>
        <strain evidence="9 10">TM6SC1</strain>
    </source>
</reference>
<dbReference type="STRING" id="1306947.J120_00570"/>
<evidence type="ECO:0000256" key="3">
    <source>
        <dbReference type="ARBA" id="ARBA00022679"/>
    </source>
</evidence>
<dbReference type="AlphaFoldDB" id="A0A0D2K5D4"/>
<evidence type="ECO:0000256" key="4">
    <source>
        <dbReference type="ARBA" id="ARBA00022691"/>
    </source>
</evidence>
<dbReference type="SUPFAM" id="SSF75217">
    <property type="entry name" value="alpha/beta knot"/>
    <property type="match status" value="1"/>
</dbReference>
<dbReference type="HAMAP" id="MF_02060">
    <property type="entry name" value="tRNA_methyltr_TrmH"/>
    <property type="match status" value="1"/>
</dbReference>
<evidence type="ECO:0000313" key="9">
    <source>
        <dbReference type="EMBL" id="KIX85457.1"/>
    </source>
</evidence>
<dbReference type="Pfam" id="PF00588">
    <property type="entry name" value="SpoU_methylase"/>
    <property type="match status" value="1"/>
</dbReference>
<name>A0A0D2K5D4_9BACT</name>
<accession>A0A0D2K5D4</accession>
<evidence type="ECO:0000256" key="7">
    <source>
        <dbReference type="HAMAP-Rule" id="MF_02060"/>
    </source>
</evidence>
<dbReference type="GO" id="GO:0000049">
    <property type="term" value="F:tRNA binding"/>
    <property type="evidence" value="ECO:0007669"/>
    <property type="project" value="UniProtKB-UniRule"/>
</dbReference>
<dbReference type="CDD" id="cd18092">
    <property type="entry name" value="SpoU-like_TrmH"/>
    <property type="match status" value="1"/>
</dbReference>
<dbReference type="EMBL" id="ARQD01000001">
    <property type="protein sequence ID" value="KIX85457.1"/>
    <property type="molecule type" value="Genomic_DNA"/>
</dbReference>
<dbReference type="InterPro" id="IPR001537">
    <property type="entry name" value="SpoU_MeTrfase"/>
</dbReference>
<comment type="catalytic activity">
    <reaction evidence="7">
        <text>guanosine(18) in tRNA + S-adenosyl-L-methionine = 2'-O-methylguanosine(18) in tRNA + S-adenosyl-L-homocysteine + H(+)</text>
        <dbReference type="Rhea" id="RHEA:20077"/>
        <dbReference type="Rhea" id="RHEA-COMP:10190"/>
        <dbReference type="Rhea" id="RHEA-COMP:10192"/>
        <dbReference type="ChEBI" id="CHEBI:15378"/>
        <dbReference type="ChEBI" id="CHEBI:57856"/>
        <dbReference type="ChEBI" id="CHEBI:59789"/>
        <dbReference type="ChEBI" id="CHEBI:74269"/>
        <dbReference type="ChEBI" id="CHEBI:74445"/>
        <dbReference type="EC" id="2.1.1.34"/>
    </reaction>
</comment>
<keyword evidence="2 7" id="KW-0489">Methyltransferase</keyword>
<proteinExistence type="inferred from homology"/>
<dbReference type="EC" id="2.1.1.34" evidence="7"/>
<dbReference type="GO" id="GO:0141100">
    <property type="term" value="F:tRNA (guanine(18)-2'-O)-methyltransferase activity"/>
    <property type="evidence" value="ECO:0007669"/>
    <property type="project" value="UniProtKB-UniRule"/>
</dbReference>
<evidence type="ECO:0000256" key="1">
    <source>
        <dbReference type="ARBA" id="ARBA00022555"/>
    </source>
</evidence>
<dbReference type="InterPro" id="IPR029026">
    <property type="entry name" value="tRNA_m1G_MTases_N"/>
</dbReference>
<feature type="domain" description="tRNA/rRNA methyltransferase SpoU type" evidence="8">
    <location>
        <begin position="38"/>
        <end position="176"/>
    </location>
</feature>
<protein>
    <recommendedName>
        <fullName evidence="7">tRNA (guanosine(18)-2'-O)-methyltransferase</fullName>
        <ecNumber evidence="7">2.1.1.34</ecNumber>
    </recommendedName>
    <alternativeName>
        <fullName evidence="7">tRNA [Gm18] methyltransferase</fullName>
    </alternativeName>
</protein>
<evidence type="ECO:0000259" key="8">
    <source>
        <dbReference type="Pfam" id="PF00588"/>
    </source>
</evidence>
<keyword evidence="10" id="KW-1185">Reference proteome</keyword>
<dbReference type="InterPro" id="IPR029028">
    <property type="entry name" value="Alpha/beta_knot_MTases"/>
</dbReference>
<keyword evidence="3 7" id="KW-0808">Transferase</keyword>
<organism evidence="9 10">
    <name type="scientific">candidate division TM6 bacterium JCVI TM6SC1</name>
    <dbReference type="NCBI Taxonomy" id="1306947"/>
    <lineage>
        <taxon>Bacteria</taxon>
        <taxon>Candidatus Babelota</taxon>
        <taxon>Vermiphilus</taxon>
    </lineage>
</organism>
<evidence type="ECO:0000313" key="10">
    <source>
        <dbReference type="Proteomes" id="UP000032214"/>
    </source>
</evidence>
<evidence type="ECO:0000256" key="2">
    <source>
        <dbReference type="ARBA" id="ARBA00022603"/>
    </source>
</evidence>
<feature type="binding site" evidence="7">
    <location>
        <position position="157"/>
    </location>
    <ligand>
        <name>S-adenosyl-L-methionine</name>
        <dbReference type="ChEBI" id="CHEBI:59789"/>
    </ligand>
</feature>
<feature type="binding site" evidence="7">
    <location>
        <position position="114"/>
    </location>
    <ligand>
        <name>S-adenosyl-L-methionine</name>
        <dbReference type="ChEBI" id="CHEBI:59789"/>
    </ligand>
</feature>
<keyword evidence="4 7" id="KW-0949">S-adenosyl-L-methionine</keyword>
<evidence type="ECO:0000256" key="6">
    <source>
        <dbReference type="ARBA" id="ARBA00022884"/>
    </source>
</evidence>
<evidence type="ECO:0000256" key="5">
    <source>
        <dbReference type="ARBA" id="ARBA00022694"/>
    </source>
</evidence>
<dbReference type="GO" id="GO:0002938">
    <property type="term" value="P:tRNA guanine ribose methylation"/>
    <property type="evidence" value="ECO:0007669"/>
    <property type="project" value="UniProtKB-UniRule"/>
</dbReference>
<comment type="similarity">
    <text evidence="7">Belongs to the class IV-like SAM-binding methyltransferase superfamily. RNA methyltransferase TrmH family.</text>
</comment>
<dbReference type="eggNOG" id="COG0566">
    <property type="taxonomic scope" value="Bacteria"/>
</dbReference>
<dbReference type="Proteomes" id="UP000032214">
    <property type="component" value="Unassembled WGS sequence"/>
</dbReference>
<comment type="function">
    <text evidence="7">Catalyzes the 2'-O methylation of guanosine at position 18 in tRNA.</text>
</comment>